<dbReference type="PRINTS" id="PR00039">
    <property type="entry name" value="HTHLYSR"/>
</dbReference>
<feature type="domain" description="HTH lysR-type" evidence="5">
    <location>
        <begin position="1"/>
        <end position="58"/>
    </location>
</feature>
<proteinExistence type="inferred from homology"/>
<comment type="similarity">
    <text evidence="1">Belongs to the LysR transcriptional regulatory family.</text>
</comment>
<evidence type="ECO:0000313" key="6">
    <source>
        <dbReference type="EMBL" id="ODA28797.1"/>
    </source>
</evidence>
<dbReference type="GO" id="GO:0032993">
    <property type="term" value="C:protein-DNA complex"/>
    <property type="evidence" value="ECO:0007669"/>
    <property type="project" value="TreeGrafter"/>
</dbReference>
<dbReference type="InterPro" id="IPR036388">
    <property type="entry name" value="WH-like_DNA-bd_sf"/>
</dbReference>
<dbReference type="SUPFAM" id="SSF46785">
    <property type="entry name" value="Winged helix' DNA-binding domain"/>
    <property type="match status" value="1"/>
</dbReference>
<dbReference type="Gene3D" id="3.40.190.10">
    <property type="entry name" value="Periplasmic binding protein-like II"/>
    <property type="match status" value="2"/>
</dbReference>
<dbReference type="InterPro" id="IPR005119">
    <property type="entry name" value="LysR_subst-bd"/>
</dbReference>
<dbReference type="Gene3D" id="1.10.10.10">
    <property type="entry name" value="Winged helix-like DNA-binding domain superfamily/Winged helix DNA-binding domain"/>
    <property type="match status" value="1"/>
</dbReference>
<evidence type="ECO:0000313" key="7">
    <source>
        <dbReference type="Proteomes" id="UP000094828"/>
    </source>
</evidence>
<dbReference type="Pfam" id="PF03466">
    <property type="entry name" value="LysR_substrate"/>
    <property type="match status" value="1"/>
</dbReference>
<evidence type="ECO:0000256" key="3">
    <source>
        <dbReference type="ARBA" id="ARBA00023125"/>
    </source>
</evidence>
<dbReference type="Pfam" id="PF00126">
    <property type="entry name" value="HTH_1"/>
    <property type="match status" value="1"/>
</dbReference>
<keyword evidence="3" id="KW-0238">DNA-binding</keyword>
<dbReference type="OrthoDB" id="9803735at2"/>
<dbReference type="RefSeq" id="WP_068851085.1">
    <property type="nucleotide sequence ID" value="NZ_LYDR01000151.1"/>
</dbReference>
<evidence type="ECO:0000259" key="5">
    <source>
        <dbReference type="PROSITE" id="PS50931"/>
    </source>
</evidence>
<dbReference type="STRING" id="1841610.A6X21_11155"/>
<dbReference type="PROSITE" id="PS50931">
    <property type="entry name" value="HTH_LYSR"/>
    <property type="match status" value="1"/>
</dbReference>
<dbReference type="PANTHER" id="PTHR30346:SF0">
    <property type="entry name" value="HCA OPERON TRANSCRIPTIONAL ACTIVATOR HCAR"/>
    <property type="match status" value="1"/>
</dbReference>
<keyword evidence="7" id="KW-1185">Reference proteome</keyword>
<keyword evidence="4" id="KW-0804">Transcription</keyword>
<dbReference type="CDD" id="cd08411">
    <property type="entry name" value="PBP2_OxyR"/>
    <property type="match status" value="1"/>
</dbReference>
<sequence>MELHQLRYFLKAAELKSFTLAAAECFISQPSLSQQIIKLEQELGQPLFERSGRGVELTESGKLLQSRAGQIISLVDQARREITDDGETGQLTIGAIPTIAPYLLPQIVSLFRLAVPRVTLKIHEDVTEQCLKKVQAGEWDLAIVALPVRIEHLEVEPLFDEELWLAVPPGHRLSQLSEVPFEEIDRETLLLLGEAHCLTEHVAQYCRRKDTTPLETGRLAQLTTIMELVSRGQGVSFIPNMCKEFDREGRCAYRPLAGDRPQRTIALVWNSYRFQTLLLKRALEVIRSDLLKS</sequence>
<dbReference type="InterPro" id="IPR000847">
    <property type="entry name" value="LysR_HTH_N"/>
</dbReference>
<comment type="caution">
    <text evidence="6">The sequence shown here is derived from an EMBL/GenBank/DDBJ whole genome shotgun (WGS) entry which is preliminary data.</text>
</comment>
<accession>A0A1C3E6C0</accession>
<name>A0A1C3E6C0_9PLAN</name>
<dbReference type="PANTHER" id="PTHR30346">
    <property type="entry name" value="TRANSCRIPTIONAL DUAL REGULATOR HCAR-RELATED"/>
    <property type="match status" value="1"/>
</dbReference>
<dbReference type="EMBL" id="LYDR01000151">
    <property type="protein sequence ID" value="ODA28797.1"/>
    <property type="molecule type" value="Genomic_DNA"/>
</dbReference>
<gene>
    <name evidence="6" type="ORF">A6X21_11155</name>
</gene>
<dbReference type="Proteomes" id="UP000094828">
    <property type="component" value="Unassembled WGS sequence"/>
</dbReference>
<dbReference type="AlphaFoldDB" id="A0A1C3E6C0"/>
<dbReference type="InterPro" id="IPR036390">
    <property type="entry name" value="WH_DNA-bd_sf"/>
</dbReference>
<dbReference type="GO" id="GO:0003700">
    <property type="term" value="F:DNA-binding transcription factor activity"/>
    <property type="evidence" value="ECO:0007669"/>
    <property type="project" value="InterPro"/>
</dbReference>
<dbReference type="SUPFAM" id="SSF53850">
    <property type="entry name" value="Periplasmic binding protein-like II"/>
    <property type="match status" value="1"/>
</dbReference>
<evidence type="ECO:0000256" key="1">
    <source>
        <dbReference type="ARBA" id="ARBA00009437"/>
    </source>
</evidence>
<dbReference type="FunFam" id="1.10.10.10:FF:000001">
    <property type="entry name" value="LysR family transcriptional regulator"/>
    <property type="match status" value="1"/>
</dbReference>
<organism evidence="6 7">
    <name type="scientific">Planctopirus hydrillae</name>
    <dbReference type="NCBI Taxonomy" id="1841610"/>
    <lineage>
        <taxon>Bacteria</taxon>
        <taxon>Pseudomonadati</taxon>
        <taxon>Planctomycetota</taxon>
        <taxon>Planctomycetia</taxon>
        <taxon>Planctomycetales</taxon>
        <taxon>Planctomycetaceae</taxon>
        <taxon>Planctopirus</taxon>
    </lineage>
</organism>
<evidence type="ECO:0000256" key="2">
    <source>
        <dbReference type="ARBA" id="ARBA00023015"/>
    </source>
</evidence>
<reference evidence="6 7" key="1">
    <citation type="submission" date="2016-05" db="EMBL/GenBank/DDBJ databases">
        <title>Genomic and physiological characterization of Planctopirus sp. isolated from fresh water lake.</title>
        <authorList>
            <person name="Subhash Y."/>
            <person name="Ramana C."/>
        </authorList>
    </citation>
    <scope>NUCLEOTIDE SEQUENCE [LARGE SCALE GENOMIC DNA]</scope>
    <source>
        <strain evidence="6 7">JC280</strain>
    </source>
</reference>
<keyword evidence="2" id="KW-0805">Transcription regulation</keyword>
<evidence type="ECO:0000256" key="4">
    <source>
        <dbReference type="ARBA" id="ARBA00023163"/>
    </source>
</evidence>
<protein>
    <submittedName>
        <fullName evidence="6">Hyalin</fullName>
    </submittedName>
</protein>
<dbReference type="GO" id="GO:0003677">
    <property type="term" value="F:DNA binding"/>
    <property type="evidence" value="ECO:0007669"/>
    <property type="project" value="UniProtKB-KW"/>
</dbReference>